<feature type="binding site" evidence="8">
    <location>
        <position position="220"/>
    </location>
    <ligand>
        <name>Mn(2+)</name>
        <dbReference type="ChEBI" id="CHEBI:29035"/>
    </ligand>
</feature>
<feature type="binding site" evidence="8">
    <location>
        <position position="140"/>
    </location>
    <ligand>
        <name>Mn(2+)</name>
        <dbReference type="ChEBI" id="CHEBI:29035"/>
    </ligand>
</feature>
<accession>H2CA09</accession>
<dbReference type="AlphaFoldDB" id="H2CA09"/>
<dbReference type="Gene3D" id="3.100.10.20">
    <property type="entry name" value="CRISPR-associated endonuclease Cas1, N-terminal domain"/>
    <property type="match status" value="1"/>
</dbReference>
<dbReference type="Pfam" id="PF01867">
    <property type="entry name" value="Cas_Cas1"/>
    <property type="match status" value="2"/>
</dbReference>
<evidence type="ECO:0000313" key="9">
    <source>
        <dbReference type="EMBL" id="EHQ05133.1"/>
    </source>
</evidence>
<evidence type="ECO:0000256" key="6">
    <source>
        <dbReference type="ARBA" id="ARBA00023118"/>
    </source>
</evidence>
<comment type="subunit">
    <text evidence="8">Homodimer, forms a heterotetramer with a Cas2 homodimer.</text>
</comment>
<gene>
    <name evidence="8" type="primary">cas1</name>
    <name evidence="9" type="ORF">Lepil_0427</name>
</gene>
<dbReference type="GO" id="GO:0051607">
    <property type="term" value="P:defense response to virus"/>
    <property type="evidence" value="ECO:0007669"/>
    <property type="project" value="UniProtKB-UniRule"/>
</dbReference>
<evidence type="ECO:0000256" key="8">
    <source>
        <dbReference type="HAMAP-Rule" id="MF_01470"/>
    </source>
</evidence>
<dbReference type="GO" id="GO:0016787">
    <property type="term" value="F:hydrolase activity"/>
    <property type="evidence" value="ECO:0007669"/>
    <property type="project" value="UniProtKB-KW"/>
</dbReference>
<dbReference type="EMBL" id="JH597773">
    <property type="protein sequence ID" value="EHQ05133.1"/>
    <property type="molecule type" value="Genomic_DNA"/>
</dbReference>
<keyword evidence="6 8" id="KW-0051">Antiviral defense</keyword>
<keyword evidence="8" id="KW-0464">Manganese</keyword>
<dbReference type="HAMAP" id="MF_01470">
    <property type="entry name" value="Cas1"/>
    <property type="match status" value="1"/>
</dbReference>
<feature type="binding site" evidence="8">
    <location>
        <position position="207"/>
    </location>
    <ligand>
        <name>Mn(2+)</name>
        <dbReference type="ChEBI" id="CHEBI:29035"/>
    </ligand>
</feature>
<dbReference type="NCBIfam" id="TIGR00287">
    <property type="entry name" value="cas1"/>
    <property type="match status" value="1"/>
</dbReference>
<evidence type="ECO:0000313" key="10">
    <source>
        <dbReference type="Proteomes" id="UP000005737"/>
    </source>
</evidence>
<proteinExistence type="inferred from homology"/>
<organism evidence="9 10">
    <name type="scientific">Leptonema illini DSM 21528</name>
    <dbReference type="NCBI Taxonomy" id="929563"/>
    <lineage>
        <taxon>Bacteria</taxon>
        <taxon>Pseudomonadati</taxon>
        <taxon>Spirochaetota</taxon>
        <taxon>Spirochaetia</taxon>
        <taxon>Leptospirales</taxon>
        <taxon>Leptospiraceae</taxon>
        <taxon>Leptonema</taxon>
    </lineage>
</organism>
<comment type="similarity">
    <text evidence="8">Belongs to the CRISPR-associated endonuclease Cas1 family.</text>
</comment>
<keyword evidence="3 8" id="KW-0255">Endonuclease</keyword>
<comment type="function">
    <text evidence="8">CRISPR (clustered regularly interspaced short palindromic repeat), is an adaptive immune system that provides protection against mobile genetic elements (viruses, transposable elements and conjugative plasmids). CRISPR clusters contain spacers, sequences complementary to antecedent mobile elements, and target invading nucleic acids. CRISPR clusters are transcribed and processed into CRISPR RNA (crRNA). Acts as a dsDNA endonuclease. Involved in the integration of spacer DNA into the CRISPR cassette.</text>
</comment>
<dbReference type="EC" id="3.1.-.-" evidence="8"/>
<name>H2CA09_9LEPT</name>
<dbReference type="HOGENOM" id="CLU_077904_0_0_12"/>
<sequence>MNRDLQELPRFDENWSYLYFEKGHIEQDMQTVAYFYKDKKVPIPAETLSLLMLGPGTTITHAAIKRLTDARCLLCWVGDEGVRMYSAGTQGTYSSRNLLRQAQLYSDPEERLRVVRKLYEMRFDEVVDERYSIEQLRGKEGARVRAAYKAAAEEYEIEWTGRNYDQSEWGISDPINKALSAANSCLYGLCHAAILAVGCSAGIGFIHTGKQLSFVYDLADLYKTELTIPIAFRIAQGPASVESRVRMECRDVFKERKLLKRIIPDIMEVLYGNRRAGESDAGSEGRDVAVNY</sequence>
<dbReference type="Gene3D" id="1.20.120.920">
    <property type="entry name" value="CRISPR-associated endonuclease Cas1, C-terminal domain"/>
    <property type="match status" value="1"/>
</dbReference>
<dbReference type="PANTHER" id="PTHR34353:SF3">
    <property type="entry name" value="CRISPR-ASSOCIATED ENDONUCLEASE CAS1"/>
    <property type="match status" value="1"/>
</dbReference>
<keyword evidence="4 8" id="KW-0378">Hydrolase</keyword>
<dbReference type="InterPro" id="IPR002729">
    <property type="entry name" value="CRISPR-assoc_Cas1"/>
</dbReference>
<dbReference type="GO" id="GO:0043571">
    <property type="term" value="P:maintenance of CRISPR repeat elements"/>
    <property type="evidence" value="ECO:0007669"/>
    <property type="project" value="UniProtKB-UniRule"/>
</dbReference>
<dbReference type="PANTHER" id="PTHR34353">
    <property type="entry name" value="CRISPR-ASSOCIATED ENDONUCLEASE CAS1 1"/>
    <property type="match status" value="1"/>
</dbReference>
<reference evidence="9 10" key="1">
    <citation type="submission" date="2011-10" db="EMBL/GenBank/DDBJ databases">
        <title>The Improved High-Quality Draft genome of Leptonema illini DSM 21528.</title>
        <authorList>
            <consortium name="US DOE Joint Genome Institute (JGI-PGF)"/>
            <person name="Lucas S."/>
            <person name="Copeland A."/>
            <person name="Lapidus A."/>
            <person name="Glavina del Rio T."/>
            <person name="Dalin E."/>
            <person name="Tice H."/>
            <person name="Bruce D."/>
            <person name="Goodwin L."/>
            <person name="Pitluck S."/>
            <person name="Peters L."/>
            <person name="Mikhailova N."/>
            <person name="Held B."/>
            <person name="Kyrpides N."/>
            <person name="Mavromatis K."/>
            <person name="Ivanova N."/>
            <person name="Markowitz V."/>
            <person name="Cheng J.-F."/>
            <person name="Hugenholtz P."/>
            <person name="Woyke T."/>
            <person name="Wu D."/>
            <person name="Gronow S."/>
            <person name="Wellnitz S."/>
            <person name="Brambilla E.-M."/>
            <person name="Klenk H.-P."/>
            <person name="Eisen J.A."/>
        </authorList>
    </citation>
    <scope>NUCLEOTIDE SEQUENCE [LARGE SCALE GENOMIC DNA]</scope>
    <source>
        <strain evidence="9 10">DSM 21528</strain>
    </source>
</reference>
<evidence type="ECO:0000256" key="7">
    <source>
        <dbReference type="ARBA" id="ARBA00023125"/>
    </source>
</evidence>
<keyword evidence="7 8" id="KW-0238">DNA-binding</keyword>
<evidence type="ECO:0000256" key="2">
    <source>
        <dbReference type="ARBA" id="ARBA00022723"/>
    </source>
</evidence>
<evidence type="ECO:0000256" key="5">
    <source>
        <dbReference type="ARBA" id="ARBA00022842"/>
    </source>
</evidence>
<dbReference type="Proteomes" id="UP000005737">
    <property type="component" value="Unassembled WGS sequence"/>
</dbReference>
<comment type="cofactor">
    <cofactor evidence="8">
        <name>Mg(2+)</name>
        <dbReference type="ChEBI" id="CHEBI:18420"/>
    </cofactor>
    <cofactor evidence="8">
        <name>Mn(2+)</name>
        <dbReference type="ChEBI" id="CHEBI:29035"/>
    </cofactor>
</comment>
<dbReference type="CDD" id="cd09719">
    <property type="entry name" value="Cas1_I-E"/>
    <property type="match status" value="1"/>
</dbReference>
<dbReference type="InterPro" id="IPR042206">
    <property type="entry name" value="CRISPR-assoc_Cas1_C"/>
</dbReference>
<dbReference type="STRING" id="183.GCA_002009735_00021"/>
<evidence type="ECO:0000256" key="3">
    <source>
        <dbReference type="ARBA" id="ARBA00022759"/>
    </source>
</evidence>
<keyword evidence="5 8" id="KW-0460">Magnesium</keyword>
<keyword evidence="2 8" id="KW-0479">Metal-binding</keyword>
<dbReference type="GO" id="GO:0046872">
    <property type="term" value="F:metal ion binding"/>
    <property type="evidence" value="ECO:0007669"/>
    <property type="project" value="UniProtKB-UniRule"/>
</dbReference>
<dbReference type="InterPro" id="IPR019851">
    <property type="entry name" value="CRISPR-assoc_Cas1_ECOLI"/>
</dbReference>
<dbReference type="GO" id="GO:0003677">
    <property type="term" value="F:DNA binding"/>
    <property type="evidence" value="ECO:0007669"/>
    <property type="project" value="UniProtKB-KW"/>
</dbReference>
<dbReference type="InterPro" id="IPR050646">
    <property type="entry name" value="Cas1"/>
</dbReference>
<evidence type="ECO:0000256" key="4">
    <source>
        <dbReference type="ARBA" id="ARBA00022801"/>
    </source>
</evidence>
<dbReference type="InterPro" id="IPR042211">
    <property type="entry name" value="CRISPR-assoc_Cas1_N"/>
</dbReference>
<evidence type="ECO:0000256" key="1">
    <source>
        <dbReference type="ARBA" id="ARBA00022722"/>
    </source>
</evidence>
<dbReference type="RefSeq" id="WP_002769489.1">
    <property type="nucleotide sequence ID" value="NZ_JH597773.1"/>
</dbReference>
<dbReference type="GO" id="GO:0004520">
    <property type="term" value="F:DNA endonuclease activity"/>
    <property type="evidence" value="ECO:0007669"/>
    <property type="project" value="InterPro"/>
</dbReference>
<dbReference type="InterPro" id="IPR033641">
    <property type="entry name" value="Cas1_I-E"/>
</dbReference>
<keyword evidence="1 8" id="KW-0540">Nuclease</keyword>
<dbReference type="NCBIfam" id="TIGR03638">
    <property type="entry name" value="cas1_ECOLI"/>
    <property type="match status" value="1"/>
</dbReference>
<protein>
    <recommendedName>
        <fullName evidence="8">CRISPR-associated endonuclease Cas1</fullName>
        <ecNumber evidence="8">3.1.-.-</ecNumber>
    </recommendedName>
</protein>
<keyword evidence="10" id="KW-1185">Reference proteome</keyword>